<accession>A0AAE1P8T8</accession>
<name>A0AAE1P8T8_9EUCA</name>
<reference evidence="2" key="1">
    <citation type="submission" date="2023-11" db="EMBL/GenBank/DDBJ databases">
        <title>Genome assemblies of two species of porcelain crab, Petrolisthes cinctipes and Petrolisthes manimaculis (Anomura: Porcellanidae).</title>
        <authorList>
            <person name="Angst P."/>
        </authorList>
    </citation>
    <scope>NUCLEOTIDE SEQUENCE</scope>
    <source>
        <strain evidence="2">PB745_02</strain>
        <tissue evidence="2">Gill</tissue>
    </source>
</reference>
<evidence type="ECO:0000313" key="3">
    <source>
        <dbReference type="Proteomes" id="UP001292094"/>
    </source>
</evidence>
<gene>
    <name evidence="2" type="ORF">Pmani_025010</name>
</gene>
<evidence type="ECO:0000256" key="1">
    <source>
        <dbReference type="SAM" id="MobiDB-lite"/>
    </source>
</evidence>
<protein>
    <submittedName>
        <fullName evidence="2">Uncharacterized protein</fullName>
    </submittedName>
</protein>
<sequence length="161" mass="18476">MRGRESSERRGEANEVLERSYEVAGERIVNSEEGKEEERRSEVNSEEGKEEERRSEVNSEEGKEEERRSEVNSEEGKEEERRSEVNSEEGKEEERRSEVNSEEVLRWLWGSDNGDGRTLRAEDSPIRVMRTVVVVAHQQGTEGPAYKVDIDYADGGRLGTN</sequence>
<dbReference type="Proteomes" id="UP001292094">
    <property type="component" value="Unassembled WGS sequence"/>
</dbReference>
<dbReference type="AlphaFoldDB" id="A0AAE1P8T8"/>
<comment type="caution">
    <text evidence="2">The sequence shown here is derived from an EMBL/GenBank/DDBJ whole genome shotgun (WGS) entry which is preliminary data.</text>
</comment>
<evidence type="ECO:0000313" key="2">
    <source>
        <dbReference type="EMBL" id="KAK4302937.1"/>
    </source>
</evidence>
<feature type="region of interest" description="Disordered" evidence="1">
    <location>
        <begin position="1"/>
        <end position="102"/>
    </location>
</feature>
<dbReference type="EMBL" id="JAWZYT010002640">
    <property type="protein sequence ID" value="KAK4302937.1"/>
    <property type="molecule type" value="Genomic_DNA"/>
</dbReference>
<keyword evidence="3" id="KW-1185">Reference proteome</keyword>
<organism evidence="2 3">
    <name type="scientific">Petrolisthes manimaculis</name>
    <dbReference type="NCBI Taxonomy" id="1843537"/>
    <lineage>
        <taxon>Eukaryota</taxon>
        <taxon>Metazoa</taxon>
        <taxon>Ecdysozoa</taxon>
        <taxon>Arthropoda</taxon>
        <taxon>Crustacea</taxon>
        <taxon>Multicrustacea</taxon>
        <taxon>Malacostraca</taxon>
        <taxon>Eumalacostraca</taxon>
        <taxon>Eucarida</taxon>
        <taxon>Decapoda</taxon>
        <taxon>Pleocyemata</taxon>
        <taxon>Anomura</taxon>
        <taxon>Galatheoidea</taxon>
        <taxon>Porcellanidae</taxon>
        <taxon>Petrolisthes</taxon>
    </lineage>
</organism>
<proteinExistence type="predicted"/>